<keyword evidence="1" id="KW-0812">Transmembrane</keyword>
<reference evidence="3" key="1">
    <citation type="journal article" date="2019" name="Int. J. Syst. Evol. Microbiol.">
        <title>The Global Catalogue of Microorganisms (GCM) 10K type strain sequencing project: providing services to taxonomists for standard genome sequencing and annotation.</title>
        <authorList>
            <consortium name="The Broad Institute Genomics Platform"/>
            <consortium name="The Broad Institute Genome Sequencing Center for Infectious Disease"/>
            <person name="Wu L."/>
            <person name="Ma J."/>
        </authorList>
    </citation>
    <scope>NUCLEOTIDE SEQUENCE [LARGE SCALE GENOMIC DNA]</scope>
    <source>
        <strain evidence="3">CCUG 56607</strain>
    </source>
</reference>
<dbReference type="Proteomes" id="UP001596990">
    <property type="component" value="Unassembled WGS sequence"/>
</dbReference>
<sequence>MAFLVVKDLVSKKFFGTRFITLSVFGIYFGCSAIYLSMTSIDDAKEILSIDEEGVLLHGLIRDEVNQSILHLVISIISLFCYFLLRSRDKEKCGVS</sequence>
<keyword evidence="1" id="KW-0472">Membrane</keyword>
<proteinExistence type="predicted"/>
<gene>
    <name evidence="2" type="ORF">ACFQ2J_11750</name>
</gene>
<comment type="caution">
    <text evidence="2">The sequence shown here is derived from an EMBL/GenBank/DDBJ whole genome shotgun (WGS) entry which is preliminary data.</text>
</comment>
<keyword evidence="1" id="KW-1133">Transmembrane helix</keyword>
<feature type="transmembrane region" description="Helical" evidence="1">
    <location>
        <begin position="19"/>
        <end position="38"/>
    </location>
</feature>
<feature type="transmembrane region" description="Helical" evidence="1">
    <location>
        <begin position="68"/>
        <end position="85"/>
    </location>
</feature>
<dbReference type="RefSeq" id="WP_386060417.1">
    <property type="nucleotide sequence ID" value="NZ_JBHTKL010000005.1"/>
</dbReference>
<dbReference type="EMBL" id="JBHTKL010000005">
    <property type="protein sequence ID" value="MFD1019849.1"/>
    <property type="molecule type" value="Genomic_DNA"/>
</dbReference>
<organism evidence="2 3">
    <name type="scientific">Thalassobacillus hwangdonensis</name>
    <dbReference type="NCBI Taxonomy" id="546108"/>
    <lineage>
        <taxon>Bacteria</taxon>
        <taxon>Bacillati</taxon>
        <taxon>Bacillota</taxon>
        <taxon>Bacilli</taxon>
        <taxon>Bacillales</taxon>
        <taxon>Bacillaceae</taxon>
        <taxon>Thalassobacillus</taxon>
    </lineage>
</organism>
<keyword evidence="3" id="KW-1185">Reference proteome</keyword>
<protein>
    <submittedName>
        <fullName evidence="2">Uncharacterized protein</fullName>
    </submittedName>
</protein>
<evidence type="ECO:0000256" key="1">
    <source>
        <dbReference type="SAM" id="Phobius"/>
    </source>
</evidence>
<evidence type="ECO:0000313" key="3">
    <source>
        <dbReference type="Proteomes" id="UP001596990"/>
    </source>
</evidence>
<name>A0ABW3L306_9BACI</name>
<evidence type="ECO:0000313" key="2">
    <source>
        <dbReference type="EMBL" id="MFD1019849.1"/>
    </source>
</evidence>
<accession>A0ABW3L306</accession>